<protein>
    <recommendedName>
        <fullName evidence="12">Fucosyltransferase</fullName>
        <ecNumber evidence="12">2.4.1.-</ecNumber>
    </recommendedName>
</protein>
<dbReference type="SUPFAM" id="SSF53756">
    <property type="entry name" value="UDP-Glycosyltransferase/glycogen phosphorylase"/>
    <property type="match status" value="1"/>
</dbReference>
<keyword evidence="10 12" id="KW-0472">Membrane</keyword>
<dbReference type="Gene3D" id="3.40.50.11660">
    <property type="entry name" value="Glycosyl transferase family 10, C-terminal domain"/>
    <property type="match status" value="1"/>
</dbReference>
<feature type="transmembrane region" description="Helical" evidence="12">
    <location>
        <begin position="31"/>
        <end position="52"/>
    </location>
</feature>
<keyword evidence="6 12" id="KW-0812">Transmembrane</keyword>
<evidence type="ECO:0000256" key="10">
    <source>
        <dbReference type="ARBA" id="ARBA00023136"/>
    </source>
</evidence>
<evidence type="ECO:0000259" key="14">
    <source>
        <dbReference type="Pfam" id="PF17039"/>
    </source>
</evidence>
<dbReference type="GO" id="GO:0008417">
    <property type="term" value="F:fucosyltransferase activity"/>
    <property type="evidence" value="ECO:0007669"/>
    <property type="project" value="InterPro"/>
</dbReference>
<keyword evidence="16" id="KW-1185">Reference proteome</keyword>
<keyword evidence="8 12" id="KW-1133">Transmembrane helix</keyword>
<comment type="similarity">
    <text evidence="3 12">Belongs to the glycosyltransferase 10 family.</text>
</comment>
<evidence type="ECO:0000256" key="11">
    <source>
        <dbReference type="ARBA" id="ARBA00023180"/>
    </source>
</evidence>
<keyword evidence="9 12" id="KW-0333">Golgi apparatus</keyword>
<dbReference type="GO" id="GO:0032580">
    <property type="term" value="C:Golgi cisterna membrane"/>
    <property type="evidence" value="ECO:0007669"/>
    <property type="project" value="UniProtKB-SubCell"/>
</dbReference>
<name>A0A811KE76_9BILA</name>
<dbReference type="UniPathway" id="UPA00378"/>
<dbReference type="Proteomes" id="UP000783686">
    <property type="component" value="Unassembled WGS sequence"/>
</dbReference>
<feature type="domain" description="Fucosyltransferase N-terminal" evidence="14">
    <location>
        <begin position="97"/>
        <end position="176"/>
    </location>
</feature>
<evidence type="ECO:0000256" key="3">
    <source>
        <dbReference type="ARBA" id="ARBA00008919"/>
    </source>
</evidence>
<feature type="domain" description="Fucosyltransferase C-terminal" evidence="13">
    <location>
        <begin position="194"/>
        <end position="363"/>
    </location>
</feature>
<evidence type="ECO:0000256" key="9">
    <source>
        <dbReference type="ARBA" id="ARBA00023034"/>
    </source>
</evidence>
<keyword evidence="11" id="KW-0325">Glycoprotein</keyword>
<evidence type="ECO:0000256" key="4">
    <source>
        <dbReference type="ARBA" id="ARBA00022676"/>
    </source>
</evidence>
<evidence type="ECO:0000259" key="13">
    <source>
        <dbReference type="Pfam" id="PF00852"/>
    </source>
</evidence>
<dbReference type="Proteomes" id="UP000614601">
    <property type="component" value="Unassembled WGS sequence"/>
</dbReference>
<comment type="pathway">
    <text evidence="2">Protein modification; protein glycosylation.</text>
</comment>
<gene>
    <name evidence="15" type="ORF">BOKJ2_LOCUS5694</name>
</gene>
<evidence type="ECO:0000256" key="6">
    <source>
        <dbReference type="ARBA" id="ARBA00022692"/>
    </source>
</evidence>
<accession>A0A811KE76</accession>
<dbReference type="InterPro" id="IPR055270">
    <property type="entry name" value="Glyco_tran_10_C"/>
</dbReference>
<dbReference type="EMBL" id="CAJFCW020000003">
    <property type="protein sequence ID" value="CAG9103043.1"/>
    <property type="molecule type" value="Genomic_DNA"/>
</dbReference>
<dbReference type="EMBL" id="CAJFDH010000003">
    <property type="protein sequence ID" value="CAD5214640.1"/>
    <property type="molecule type" value="Genomic_DNA"/>
</dbReference>
<dbReference type="PANTHER" id="PTHR48438">
    <property type="entry name" value="ALPHA-(1,3)-FUCOSYLTRANSFERASE C-RELATED"/>
    <property type="match status" value="1"/>
</dbReference>
<evidence type="ECO:0000313" key="16">
    <source>
        <dbReference type="Proteomes" id="UP000614601"/>
    </source>
</evidence>
<keyword evidence="5 12" id="KW-0808">Transferase</keyword>
<evidence type="ECO:0000256" key="8">
    <source>
        <dbReference type="ARBA" id="ARBA00022989"/>
    </source>
</evidence>
<proteinExistence type="inferred from homology"/>
<comment type="subcellular location">
    <subcellularLocation>
        <location evidence="1 12">Golgi apparatus</location>
        <location evidence="1 12">Golgi stack membrane</location>
        <topology evidence="1 12">Single-pass type II membrane protein</topology>
    </subcellularLocation>
</comment>
<reference evidence="15" key="1">
    <citation type="submission" date="2020-09" db="EMBL/GenBank/DDBJ databases">
        <authorList>
            <person name="Kikuchi T."/>
        </authorList>
    </citation>
    <scope>NUCLEOTIDE SEQUENCE</scope>
    <source>
        <strain evidence="15">SH1</strain>
    </source>
</reference>
<dbReference type="FunFam" id="3.40.50.11660:FF:000004">
    <property type="entry name" value="Glycoprotein 3-alpha-L-fucosyltransferase A"/>
    <property type="match status" value="1"/>
</dbReference>
<dbReference type="EC" id="2.4.1.-" evidence="12"/>
<dbReference type="Pfam" id="PF17039">
    <property type="entry name" value="Glyco_tran_10_N"/>
    <property type="match status" value="1"/>
</dbReference>
<comment type="caution">
    <text evidence="15">The sequence shown here is derived from an EMBL/GenBank/DDBJ whole genome shotgun (WGS) entry which is preliminary data.</text>
</comment>
<evidence type="ECO:0000313" key="15">
    <source>
        <dbReference type="EMBL" id="CAD5214640.1"/>
    </source>
</evidence>
<dbReference type="Pfam" id="PF00852">
    <property type="entry name" value="Glyco_transf_10"/>
    <property type="match status" value="1"/>
</dbReference>
<evidence type="ECO:0000256" key="2">
    <source>
        <dbReference type="ARBA" id="ARBA00004922"/>
    </source>
</evidence>
<evidence type="ECO:0000256" key="7">
    <source>
        <dbReference type="ARBA" id="ARBA00022968"/>
    </source>
</evidence>
<dbReference type="AlphaFoldDB" id="A0A811KE76"/>
<sequence>MMGSDERLLEESTLSQKPSRLSLCMLRVYKLAKSLVIALLLVFLLWFLLINFGPRKRKLPLHDDVIQQQLMDIPRNTKDDYVHIYVADDIPVDYNVFKGCPVSNCVIYRNDSLLSQADAVVLTPKSKITTVRPPHQTWIMSLMESPLNTQDLEEFHGKINYIASYRYDSDFPTPYGYVKKIKQQLPTKRHINSKEKSGKILWLVSNCFTPSRRDVIADALSQYMTVDIKGKCGMGRVGTEEGFRLMREEYKFYLAFENSQCKDYVTEKLFNALRNDILPIVYGEKKSFYEKIAPPHSFIHVDDFDSVKKLAEYLIYLDKTPSAYAEYFKWKSNYYLSNSQFYCRLCSKLQEKTTKVYGSLNDWWSKKDCTQVSRPKI</sequence>
<dbReference type="InterPro" id="IPR001503">
    <property type="entry name" value="Glyco_trans_10"/>
</dbReference>
<keyword evidence="7" id="KW-0735">Signal-anchor</keyword>
<organism evidence="15 16">
    <name type="scientific">Bursaphelenchus okinawaensis</name>
    <dbReference type="NCBI Taxonomy" id="465554"/>
    <lineage>
        <taxon>Eukaryota</taxon>
        <taxon>Metazoa</taxon>
        <taxon>Ecdysozoa</taxon>
        <taxon>Nematoda</taxon>
        <taxon>Chromadorea</taxon>
        <taxon>Rhabditida</taxon>
        <taxon>Tylenchina</taxon>
        <taxon>Tylenchomorpha</taxon>
        <taxon>Aphelenchoidea</taxon>
        <taxon>Aphelenchoididae</taxon>
        <taxon>Bursaphelenchus</taxon>
    </lineage>
</organism>
<evidence type="ECO:0000256" key="12">
    <source>
        <dbReference type="RuleBase" id="RU003832"/>
    </source>
</evidence>
<evidence type="ECO:0000256" key="5">
    <source>
        <dbReference type="ARBA" id="ARBA00022679"/>
    </source>
</evidence>
<dbReference type="InterPro" id="IPR038577">
    <property type="entry name" value="GT10-like_C_sf"/>
</dbReference>
<keyword evidence="4 12" id="KW-0328">Glycosyltransferase</keyword>
<dbReference type="InterPro" id="IPR031481">
    <property type="entry name" value="Glyco_tran_10_N"/>
</dbReference>
<evidence type="ECO:0000256" key="1">
    <source>
        <dbReference type="ARBA" id="ARBA00004447"/>
    </source>
</evidence>
<dbReference type="OrthoDB" id="427096at2759"/>
<dbReference type="PANTHER" id="PTHR48438:SF1">
    <property type="entry name" value="ALPHA-(1,3)-FUCOSYLTRANSFERASE C-RELATED"/>
    <property type="match status" value="1"/>
</dbReference>